<reference evidence="3 4" key="1">
    <citation type="submission" date="2019-10" db="EMBL/GenBank/DDBJ databases">
        <authorList>
            <person name="Karimi E."/>
        </authorList>
    </citation>
    <scope>NUCLEOTIDE SEQUENCE [LARGE SCALE GENOMIC DNA]</scope>
    <source>
        <strain evidence="3">Exiguobacterium sp. 9Y</strain>
    </source>
</reference>
<feature type="domain" description="NAD-dependent epimerase/dehydratase" evidence="2">
    <location>
        <begin position="5"/>
        <end position="237"/>
    </location>
</feature>
<dbReference type="RefSeq" id="WP_159172332.1">
    <property type="nucleotide sequence ID" value="NZ_LR732308.1"/>
</dbReference>
<proteinExistence type="predicted"/>
<organism evidence="3 4">
    <name type="scientific">Exiguobacterium oxidotolerans</name>
    <dbReference type="NCBI Taxonomy" id="223958"/>
    <lineage>
        <taxon>Bacteria</taxon>
        <taxon>Bacillati</taxon>
        <taxon>Bacillota</taxon>
        <taxon>Bacilli</taxon>
        <taxon>Bacillales</taxon>
        <taxon>Bacillales Family XII. Incertae Sedis</taxon>
        <taxon>Exiguobacterium</taxon>
    </lineage>
</organism>
<evidence type="ECO:0000313" key="4">
    <source>
        <dbReference type="Proteomes" id="UP000439752"/>
    </source>
</evidence>
<dbReference type="EMBL" id="CABWKQ010000001">
    <property type="protein sequence ID" value="VWX32745.1"/>
    <property type="molecule type" value="Genomic_DNA"/>
</dbReference>
<gene>
    <name evidence="3" type="ORF">EXIGUO9Y_10036</name>
</gene>
<keyword evidence="4" id="KW-1185">Reference proteome</keyword>
<dbReference type="Pfam" id="PF01370">
    <property type="entry name" value="Epimerase"/>
    <property type="match status" value="1"/>
</dbReference>
<dbReference type="PANTHER" id="PTHR43574">
    <property type="entry name" value="EPIMERASE-RELATED"/>
    <property type="match status" value="1"/>
</dbReference>
<dbReference type="SUPFAM" id="SSF51735">
    <property type="entry name" value="NAD(P)-binding Rossmann-fold domains"/>
    <property type="match status" value="1"/>
</dbReference>
<name>A0A653I207_9BACL</name>
<sequence length="306" mass="33705">MNIGITGGAGFIGAALATRLRTSGHTVSIIDAFTDYYASDLKRERAAELTRLSVNICEADVHVGLDAWCSSGQFDALFHLAALPGVPGSLREPHRYIKEDIDMTVTVLEAAKQHQIQQVFFASSSSVYGEQTGALSEQQATGQVVSPYAAAKYSAETFCNAYQNLYGLQVTIFRFFTVYGPSGRPDMALYRFIEQALRGQELVVFGDPVRDFTYIDDITRGMEQALQARAIGTYNLGANRPESVRTIASSLSERYGVPVTFTEQREGDVSMTWSNTEAARQAFGYTPSVTLNEGLERMITWHLGRM</sequence>
<dbReference type="Gene3D" id="3.40.50.720">
    <property type="entry name" value="NAD(P)-binding Rossmann-like Domain"/>
    <property type="match status" value="1"/>
</dbReference>
<dbReference type="Proteomes" id="UP000439752">
    <property type="component" value="Unassembled WGS sequence"/>
</dbReference>
<evidence type="ECO:0000313" key="3">
    <source>
        <dbReference type="EMBL" id="VWX32745.1"/>
    </source>
</evidence>
<dbReference type="InterPro" id="IPR036291">
    <property type="entry name" value="NAD(P)-bd_dom_sf"/>
</dbReference>
<evidence type="ECO:0000259" key="2">
    <source>
        <dbReference type="Pfam" id="PF01370"/>
    </source>
</evidence>
<dbReference type="AlphaFoldDB" id="A0A653I207"/>
<accession>A0A653I207</accession>
<keyword evidence="1" id="KW-0520">NAD</keyword>
<dbReference type="InterPro" id="IPR001509">
    <property type="entry name" value="Epimerase_deHydtase"/>
</dbReference>
<protein>
    <submittedName>
        <fullName evidence="3">Epimerase</fullName>
    </submittedName>
</protein>
<dbReference type="PRINTS" id="PR01713">
    <property type="entry name" value="NUCEPIMERASE"/>
</dbReference>
<evidence type="ECO:0000256" key="1">
    <source>
        <dbReference type="ARBA" id="ARBA00023027"/>
    </source>
</evidence>